<gene>
    <name evidence="1" type="ORF">BT96DRAFT_817556</name>
</gene>
<evidence type="ECO:0000313" key="2">
    <source>
        <dbReference type="Proteomes" id="UP000799118"/>
    </source>
</evidence>
<organism evidence="1 2">
    <name type="scientific">Gymnopus androsaceus JB14</name>
    <dbReference type="NCBI Taxonomy" id="1447944"/>
    <lineage>
        <taxon>Eukaryota</taxon>
        <taxon>Fungi</taxon>
        <taxon>Dikarya</taxon>
        <taxon>Basidiomycota</taxon>
        <taxon>Agaricomycotina</taxon>
        <taxon>Agaricomycetes</taxon>
        <taxon>Agaricomycetidae</taxon>
        <taxon>Agaricales</taxon>
        <taxon>Marasmiineae</taxon>
        <taxon>Omphalotaceae</taxon>
        <taxon>Gymnopus</taxon>
    </lineage>
</organism>
<protein>
    <submittedName>
        <fullName evidence="1">Uncharacterized protein</fullName>
    </submittedName>
</protein>
<dbReference type="OrthoDB" id="2794314at2759"/>
<evidence type="ECO:0000313" key="1">
    <source>
        <dbReference type="EMBL" id="KAE9401700.1"/>
    </source>
</evidence>
<sequence length="99" mass="10936">MKTGNDTHILLNKACACDRECGLAIEQNSDGPLQLCYSPAAHCAILVLQCASSYHPFHFVNDCWYQVEVEMLRPGTMIPSASTLSCDTKLLYENGLLQL</sequence>
<dbReference type="EMBL" id="ML769443">
    <property type="protein sequence ID" value="KAE9401700.1"/>
    <property type="molecule type" value="Genomic_DNA"/>
</dbReference>
<keyword evidence="2" id="KW-1185">Reference proteome</keyword>
<reference evidence="1" key="1">
    <citation type="journal article" date="2019" name="Environ. Microbiol.">
        <title>Fungal ecological strategies reflected in gene transcription - a case study of two litter decomposers.</title>
        <authorList>
            <person name="Barbi F."/>
            <person name="Kohler A."/>
            <person name="Barry K."/>
            <person name="Baskaran P."/>
            <person name="Daum C."/>
            <person name="Fauchery L."/>
            <person name="Ihrmark K."/>
            <person name="Kuo A."/>
            <person name="LaButti K."/>
            <person name="Lipzen A."/>
            <person name="Morin E."/>
            <person name="Grigoriev I.V."/>
            <person name="Henrissat B."/>
            <person name="Lindahl B."/>
            <person name="Martin F."/>
        </authorList>
    </citation>
    <scope>NUCLEOTIDE SEQUENCE</scope>
    <source>
        <strain evidence="1">JB14</strain>
    </source>
</reference>
<proteinExistence type="predicted"/>
<accession>A0A6A4HVE7</accession>
<dbReference type="Proteomes" id="UP000799118">
    <property type="component" value="Unassembled WGS sequence"/>
</dbReference>
<name>A0A6A4HVE7_9AGAR</name>
<dbReference type="AlphaFoldDB" id="A0A6A4HVE7"/>